<proteinExistence type="predicted"/>
<name>A0A4Q6XIS3_9SPHN</name>
<feature type="domain" description="Transposase IS66 central" evidence="2">
    <location>
        <begin position="168"/>
        <end position="458"/>
    </location>
</feature>
<reference evidence="6 7" key="1">
    <citation type="submission" date="2019-02" db="EMBL/GenBank/DDBJ databases">
        <authorList>
            <person name="Li Y."/>
        </authorList>
    </citation>
    <scope>NUCLEOTIDE SEQUENCE [LARGE SCALE GENOMIC DNA]</scope>
    <source>
        <strain evidence="6 7">3-7</strain>
    </source>
</reference>
<feature type="region of interest" description="Disordered" evidence="1">
    <location>
        <begin position="65"/>
        <end position="87"/>
    </location>
</feature>
<sequence length="519" mass="58334">MRVSTDLPDLATELCSARQKIVELKAELEAANKLLVSFKAMLFGSRSEKASIVLDAQERLDLGDLGPVLHHEPANDDSPTQRTTRKARRNIGGLPKHFPRVTHVVEPESTQCTCCQGDMHRIGEDVSEVLDIVPAVLRVIATVRPKYACRHCETSIVQAPAPPRLVDGGMATTSFIAWIVTQRFAWYLPIYRQAQMLAGHGVRIDRSTMVRWIRRTAWWLQGLYDCQWRFLHKQPKIHVDETRLPVLDPGQGKLRIDQFWAHGIDDRPWGGPAPPAVCYAHARSRSHATISTQLENYAGILQVDGYTAYKALETPGRDAGTIELAFCLAHLRRRFVDLHKSTKSTITAQLIGLLGRVYRIEAEIRGTSAEHRHAVRQAKTKPLMAELKQLLDDTLERVSAKSALAEDIRYAHGHWPGLTRFLDDGRIEVDNNMIERQMRPIGISRRNSLFAGNDGGAESWAILASLLQTAKLNGLDPYTWLNDVLTRIVSGEVKSNELDQLLAWNWKPRQTQASLEMAA</sequence>
<evidence type="ECO:0000259" key="5">
    <source>
        <dbReference type="Pfam" id="PF13817"/>
    </source>
</evidence>
<dbReference type="Pfam" id="PF03050">
    <property type="entry name" value="DDE_Tnp_IS66"/>
    <property type="match status" value="1"/>
</dbReference>
<dbReference type="OrthoDB" id="9800877at2"/>
<keyword evidence="7" id="KW-1185">Reference proteome</keyword>
<feature type="domain" description="Transposase IS66 zinc-finger binding" evidence="3">
    <location>
        <begin position="110"/>
        <end position="153"/>
    </location>
</feature>
<dbReference type="InterPro" id="IPR024463">
    <property type="entry name" value="Transposase_TnpC_homeodom"/>
</dbReference>
<dbReference type="InterPro" id="IPR039552">
    <property type="entry name" value="IS66_C"/>
</dbReference>
<comment type="caution">
    <text evidence="6">The sequence shown here is derived from an EMBL/GenBank/DDBJ whole genome shotgun (WGS) entry which is preliminary data.</text>
</comment>
<evidence type="ECO:0000256" key="1">
    <source>
        <dbReference type="SAM" id="MobiDB-lite"/>
    </source>
</evidence>
<dbReference type="AlphaFoldDB" id="A0A4Q6XIS3"/>
<evidence type="ECO:0000259" key="3">
    <source>
        <dbReference type="Pfam" id="PF13005"/>
    </source>
</evidence>
<feature type="domain" description="Transposase IS66 C-terminal" evidence="5">
    <location>
        <begin position="465"/>
        <end position="504"/>
    </location>
</feature>
<dbReference type="InterPro" id="IPR024474">
    <property type="entry name" value="Znf_dom_IS66"/>
</dbReference>
<gene>
    <name evidence="6" type="ORF">EWE75_23225</name>
</gene>
<dbReference type="PANTHER" id="PTHR33678">
    <property type="entry name" value="BLL1576 PROTEIN"/>
    <property type="match status" value="1"/>
</dbReference>
<dbReference type="PANTHER" id="PTHR33678:SF1">
    <property type="entry name" value="BLL1576 PROTEIN"/>
    <property type="match status" value="1"/>
</dbReference>
<dbReference type="InterPro" id="IPR052344">
    <property type="entry name" value="Transposase-related"/>
</dbReference>
<accession>A0A4Q6XIS3</accession>
<organism evidence="6 7">
    <name type="scientific">Sphingomonas populi</name>
    <dbReference type="NCBI Taxonomy" id="2484750"/>
    <lineage>
        <taxon>Bacteria</taxon>
        <taxon>Pseudomonadati</taxon>
        <taxon>Pseudomonadota</taxon>
        <taxon>Alphaproteobacteria</taxon>
        <taxon>Sphingomonadales</taxon>
        <taxon>Sphingomonadaceae</taxon>
        <taxon>Sphingomonas</taxon>
    </lineage>
</organism>
<evidence type="ECO:0000259" key="2">
    <source>
        <dbReference type="Pfam" id="PF03050"/>
    </source>
</evidence>
<evidence type="ECO:0000313" key="6">
    <source>
        <dbReference type="EMBL" id="RZF59165.1"/>
    </source>
</evidence>
<feature type="domain" description="Transposase TnpC homeodomain" evidence="4">
    <location>
        <begin position="35"/>
        <end position="102"/>
    </location>
</feature>
<dbReference type="Proteomes" id="UP000292085">
    <property type="component" value="Unassembled WGS sequence"/>
</dbReference>
<evidence type="ECO:0000259" key="4">
    <source>
        <dbReference type="Pfam" id="PF13007"/>
    </source>
</evidence>
<evidence type="ECO:0000313" key="7">
    <source>
        <dbReference type="Proteomes" id="UP000292085"/>
    </source>
</evidence>
<dbReference type="Pfam" id="PF13817">
    <property type="entry name" value="DDE_Tnp_IS66_C"/>
    <property type="match status" value="1"/>
</dbReference>
<dbReference type="Pfam" id="PF13005">
    <property type="entry name" value="zf-IS66"/>
    <property type="match status" value="1"/>
</dbReference>
<dbReference type="NCBIfam" id="NF033517">
    <property type="entry name" value="transpos_IS66"/>
    <property type="match status" value="1"/>
</dbReference>
<dbReference type="Pfam" id="PF13007">
    <property type="entry name" value="LZ_Tnp_IS66"/>
    <property type="match status" value="1"/>
</dbReference>
<dbReference type="EMBL" id="SGIS01000079">
    <property type="protein sequence ID" value="RZF59165.1"/>
    <property type="molecule type" value="Genomic_DNA"/>
</dbReference>
<dbReference type="InterPro" id="IPR004291">
    <property type="entry name" value="Transposase_IS66_central"/>
</dbReference>
<protein>
    <submittedName>
        <fullName evidence="6">IS66 family transposase</fullName>
    </submittedName>
</protein>